<comment type="similarity">
    <text evidence="3">Belongs to the 3-hydroxybenzoate 6-hydroxylase family.</text>
</comment>
<dbReference type="Proteomes" id="UP000000226">
    <property type="component" value="Chromosome 7"/>
</dbReference>
<reference evidence="6" key="1">
    <citation type="journal article" date="2014" name="Nat. Genet.">
        <title>A reference genome for common bean and genome-wide analysis of dual domestications.</title>
        <authorList>
            <person name="Schmutz J."/>
            <person name="McClean P.E."/>
            <person name="Mamidi S."/>
            <person name="Wu G.A."/>
            <person name="Cannon S.B."/>
            <person name="Grimwood J."/>
            <person name="Jenkins J."/>
            <person name="Shu S."/>
            <person name="Song Q."/>
            <person name="Chavarro C."/>
            <person name="Torres-Torres M."/>
            <person name="Geffroy V."/>
            <person name="Moghaddam S.M."/>
            <person name="Gao D."/>
            <person name="Abernathy B."/>
            <person name="Barry K."/>
            <person name="Blair M."/>
            <person name="Brick M.A."/>
            <person name="Chovatia M."/>
            <person name="Gepts P."/>
            <person name="Goodstein D.M."/>
            <person name="Gonzales M."/>
            <person name="Hellsten U."/>
            <person name="Hyten D.L."/>
            <person name="Jia G."/>
            <person name="Kelly J.D."/>
            <person name="Kudrna D."/>
            <person name="Lee R."/>
            <person name="Richard M.M."/>
            <person name="Miklas P.N."/>
            <person name="Osorno J.M."/>
            <person name="Rodrigues J."/>
            <person name="Thareau V."/>
            <person name="Urrea C.A."/>
            <person name="Wang M."/>
            <person name="Yu Y."/>
            <person name="Zhang M."/>
            <person name="Wing R.A."/>
            <person name="Cregan P.B."/>
            <person name="Rokhsar D.S."/>
            <person name="Jackson S.A."/>
        </authorList>
    </citation>
    <scope>NUCLEOTIDE SEQUENCE [LARGE SCALE GENOMIC DNA]</scope>
    <source>
        <strain evidence="6">cv. G19833</strain>
    </source>
</reference>
<dbReference type="Gramene" id="ESW14781">
    <property type="protein sequence ID" value="ESW14781"/>
    <property type="gene ID" value="PHAVU_007G016700g"/>
</dbReference>
<dbReference type="STRING" id="3885.V7BE89"/>
<evidence type="ECO:0000313" key="5">
    <source>
        <dbReference type="EMBL" id="ESW14781.1"/>
    </source>
</evidence>
<keyword evidence="6" id="KW-1185">Reference proteome</keyword>
<evidence type="ECO:0000259" key="4">
    <source>
        <dbReference type="Pfam" id="PF01494"/>
    </source>
</evidence>
<feature type="domain" description="FAD-binding" evidence="4">
    <location>
        <begin position="84"/>
        <end position="146"/>
    </location>
</feature>
<dbReference type="Gene3D" id="3.50.50.60">
    <property type="entry name" value="FAD/NAD(P)-binding domain"/>
    <property type="match status" value="1"/>
</dbReference>
<dbReference type="PANTHER" id="PTHR45934">
    <property type="entry name" value="FAD/NAD(P)-BINDING OXIDOREDUCTASE FAMILY PROTEIN"/>
    <property type="match status" value="1"/>
</dbReference>
<keyword evidence="2" id="KW-0503">Monooxygenase</keyword>
<dbReference type="OrthoDB" id="655030at2759"/>
<dbReference type="OMA" id="SESEQYM"/>
<sequence length="218" mass="24592">MNKILFFGNGIRAGAVPCDEKTVCGFFNWKPTSQEKELAENPAKLKQYVLKKLENMPSDARAFIEKTEEESLISAPLRYRHPWDLMMGNISKGNVCIAGDALHPMTPDLGQGGCCALEDGVVLARCLAEAFSKEAGRDMKEKDEEEVHYKRIEESLKKYARERRWRSIDVTATDYMLGRIQQTESKIVTFLRENILATFLASQILNKTGYDCGTLNSS</sequence>
<dbReference type="SUPFAM" id="SSF51905">
    <property type="entry name" value="FAD/NAD(P)-binding domain"/>
    <property type="match status" value="1"/>
</dbReference>
<keyword evidence="1" id="KW-0560">Oxidoreductase</keyword>
<dbReference type="InterPro" id="IPR002938">
    <property type="entry name" value="FAD-bd"/>
</dbReference>
<evidence type="ECO:0000256" key="3">
    <source>
        <dbReference type="ARBA" id="ARBA00024018"/>
    </source>
</evidence>
<protein>
    <recommendedName>
        <fullName evidence="4">FAD-binding domain-containing protein</fullName>
    </recommendedName>
</protein>
<organism evidence="5 6">
    <name type="scientific">Phaseolus vulgaris</name>
    <name type="common">Kidney bean</name>
    <name type="synonym">French bean</name>
    <dbReference type="NCBI Taxonomy" id="3885"/>
    <lineage>
        <taxon>Eukaryota</taxon>
        <taxon>Viridiplantae</taxon>
        <taxon>Streptophyta</taxon>
        <taxon>Embryophyta</taxon>
        <taxon>Tracheophyta</taxon>
        <taxon>Spermatophyta</taxon>
        <taxon>Magnoliopsida</taxon>
        <taxon>eudicotyledons</taxon>
        <taxon>Gunneridae</taxon>
        <taxon>Pentapetalae</taxon>
        <taxon>rosids</taxon>
        <taxon>fabids</taxon>
        <taxon>Fabales</taxon>
        <taxon>Fabaceae</taxon>
        <taxon>Papilionoideae</taxon>
        <taxon>50 kb inversion clade</taxon>
        <taxon>NPAAA clade</taxon>
        <taxon>indigoferoid/millettioid clade</taxon>
        <taxon>Phaseoleae</taxon>
        <taxon>Phaseolus</taxon>
    </lineage>
</organism>
<evidence type="ECO:0000256" key="2">
    <source>
        <dbReference type="ARBA" id="ARBA00023033"/>
    </source>
</evidence>
<dbReference type="eggNOG" id="KOG2614">
    <property type="taxonomic scope" value="Eukaryota"/>
</dbReference>
<dbReference type="Pfam" id="PF01494">
    <property type="entry name" value="FAD_binding_3"/>
    <property type="match status" value="1"/>
</dbReference>
<dbReference type="GO" id="GO:0071949">
    <property type="term" value="F:FAD binding"/>
    <property type="evidence" value="ECO:0007669"/>
    <property type="project" value="InterPro"/>
</dbReference>
<gene>
    <name evidence="5" type="ORF">PHAVU_007G016700g</name>
</gene>
<name>V7BE89_PHAVU</name>
<dbReference type="EMBL" id="CM002294">
    <property type="protein sequence ID" value="ESW14781.1"/>
    <property type="molecule type" value="Genomic_DNA"/>
</dbReference>
<accession>V7BE89</accession>
<dbReference type="AlphaFoldDB" id="V7BE89"/>
<dbReference type="PANTHER" id="PTHR45934:SF20">
    <property type="entry name" value="MONOOXYGENASE 2-RELATED"/>
    <property type="match status" value="1"/>
</dbReference>
<dbReference type="InterPro" id="IPR036188">
    <property type="entry name" value="FAD/NAD-bd_sf"/>
</dbReference>
<dbReference type="SMR" id="V7BE89"/>
<dbReference type="InterPro" id="IPR044560">
    <property type="entry name" value="MOase"/>
</dbReference>
<dbReference type="GO" id="GO:0004497">
    <property type="term" value="F:monooxygenase activity"/>
    <property type="evidence" value="ECO:0007669"/>
    <property type="project" value="UniProtKB-KW"/>
</dbReference>
<evidence type="ECO:0000256" key="1">
    <source>
        <dbReference type="ARBA" id="ARBA00023002"/>
    </source>
</evidence>
<proteinExistence type="inferred from homology"/>
<evidence type="ECO:0000313" key="6">
    <source>
        <dbReference type="Proteomes" id="UP000000226"/>
    </source>
</evidence>